<reference evidence="1" key="1">
    <citation type="submission" date="2021-06" db="EMBL/GenBank/DDBJ databases">
        <authorList>
            <person name="Kallberg Y."/>
            <person name="Tangrot J."/>
            <person name="Rosling A."/>
        </authorList>
    </citation>
    <scope>NUCLEOTIDE SEQUENCE</scope>
    <source>
        <strain evidence="1">MA461A</strain>
    </source>
</reference>
<evidence type="ECO:0000313" key="2">
    <source>
        <dbReference type="Proteomes" id="UP000789920"/>
    </source>
</evidence>
<proteinExistence type="predicted"/>
<evidence type="ECO:0000313" key="1">
    <source>
        <dbReference type="EMBL" id="CAG8735795.1"/>
    </source>
</evidence>
<gene>
    <name evidence="1" type="ORF">RPERSI_LOCUS12640</name>
</gene>
<comment type="caution">
    <text evidence="1">The sequence shown here is derived from an EMBL/GenBank/DDBJ whole genome shotgun (WGS) entry which is preliminary data.</text>
</comment>
<feature type="non-terminal residue" evidence="1">
    <location>
        <position position="51"/>
    </location>
</feature>
<protein>
    <submittedName>
        <fullName evidence="1">25712_t:CDS:1</fullName>
    </submittedName>
</protein>
<dbReference type="Proteomes" id="UP000789920">
    <property type="component" value="Unassembled WGS sequence"/>
</dbReference>
<organism evidence="1 2">
    <name type="scientific">Racocetra persica</name>
    <dbReference type="NCBI Taxonomy" id="160502"/>
    <lineage>
        <taxon>Eukaryota</taxon>
        <taxon>Fungi</taxon>
        <taxon>Fungi incertae sedis</taxon>
        <taxon>Mucoromycota</taxon>
        <taxon>Glomeromycotina</taxon>
        <taxon>Glomeromycetes</taxon>
        <taxon>Diversisporales</taxon>
        <taxon>Gigasporaceae</taxon>
        <taxon>Racocetra</taxon>
    </lineage>
</organism>
<name>A0ACA9Q4D1_9GLOM</name>
<dbReference type="EMBL" id="CAJVQC010027238">
    <property type="protein sequence ID" value="CAG8735795.1"/>
    <property type="molecule type" value="Genomic_DNA"/>
</dbReference>
<sequence length="51" mass="5950">MIQYLPGIKEYFTRARDPPQDRVKKFPETEVNISSDSSPKNNQDLKLPEVE</sequence>
<accession>A0ACA9Q4D1</accession>
<keyword evidence="2" id="KW-1185">Reference proteome</keyword>